<protein>
    <submittedName>
        <fullName evidence="2">6849_t:CDS:1</fullName>
    </submittedName>
</protein>
<keyword evidence="3" id="KW-1185">Reference proteome</keyword>
<proteinExistence type="predicted"/>
<keyword evidence="1" id="KW-1133">Transmembrane helix</keyword>
<name>A0A9N8V7C7_9GLOM</name>
<feature type="transmembrane region" description="Helical" evidence="1">
    <location>
        <begin position="21"/>
        <end position="40"/>
    </location>
</feature>
<evidence type="ECO:0000256" key="1">
    <source>
        <dbReference type="SAM" id="Phobius"/>
    </source>
</evidence>
<reference evidence="2" key="1">
    <citation type="submission" date="2021-06" db="EMBL/GenBank/DDBJ databases">
        <authorList>
            <person name="Kallberg Y."/>
            <person name="Tangrot J."/>
            <person name="Rosling A."/>
        </authorList>
    </citation>
    <scope>NUCLEOTIDE SEQUENCE</scope>
    <source>
        <strain evidence="2">AZ414A</strain>
    </source>
</reference>
<keyword evidence="1" id="KW-0812">Transmembrane</keyword>
<evidence type="ECO:0000313" key="2">
    <source>
        <dbReference type="EMBL" id="CAG8439811.1"/>
    </source>
</evidence>
<keyword evidence="1" id="KW-0472">Membrane</keyword>
<accession>A0A9N8V7C7</accession>
<evidence type="ECO:0000313" key="3">
    <source>
        <dbReference type="Proteomes" id="UP000789706"/>
    </source>
</evidence>
<dbReference type="AlphaFoldDB" id="A0A9N8V7C7"/>
<comment type="caution">
    <text evidence="2">The sequence shown here is derived from an EMBL/GenBank/DDBJ whole genome shotgun (WGS) entry which is preliminary data.</text>
</comment>
<dbReference type="OrthoDB" id="1882547at2759"/>
<dbReference type="PANTHER" id="PTHR36050:SF1">
    <property type="entry name" value="O-FUCOSYLTRANSFERASE 30"/>
    <property type="match status" value="1"/>
</dbReference>
<organism evidence="2 3">
    <name type="scientific">Diversispora eburnea</name>
    <dbReference type="NCBI Taxonomy" id="1213867"/>
    <lineage>
        <taxon>Eukaryota</taxon>
        <taxon>Fungi</taxon>
        <taxon>Fungi incertae sedis</taxon>
        <taxon>Mucoromycota</taxon>
        <taxon>Glomeromycotina</taxon>
        <taxon>Glomeromycetes</taxon>
        <taxon>Diversisporales</taxon>
        <taxon>Diversisporaceae</taxon>
        <taxon>Diversispora</taxon>
    </lineage>
</organism>
<dbReference type="PANTHER" id="PTHR36050">
    <property type="entry name" value="O-FUCOSYLTRANSFERASE 30"/>
    <property type="match status" value="1"/>
</dbReference>
<dbReference type="EMBL" id="CAJVPK010000059">
    <property type="protein sequence ID" value="CAG8439811.1"/>
    <property type="molecule type" value="Genomic_DNA"/>
</dbReference>
<sequence length="475" mass="56309">MKLRFHKEKKSIHLHFKRYSHLIIIFCILFSVYIIGNSNFKSRLEIDKNERINEIDEIEIIEKIEKTAKIKQQPKKSEKKEISSVFNKLFYDYDDELFITYQPHGGLNSQRISLCNAITMAYYFKRTLIIPPLILGKPIRYTDFNKYSKILSKLKHSTDFLRYCDREVDENRNLCIEYHNSYTLYQWDELFDFSFIKKYVKVVQLENFRKENLYKLSNVEYFEEIYFLKSNSKFYDENIFNKTFSKGSNIQFLSDLKNISHRLLHFGSVSGSDRITFSLPENLEFSQQLYGSFLPNNPIILSIVENIVESLGNSFKFVSTHVNSRNFMNRVKKNKLMGLLFKEIEEEFQNPSYIHDQTFLESRCKLMYPDKPDIVLYIATDVEPGDKIINDILQQFPCTFRLSNFSDHLQPIETLINPLDGLLLSKFLLPLIDLMVAAHSSKVFTFSFSPFDTFLQDYNRFLVEKSKSEDEDEVY</sequence>
<gene>
    <name evidence="2" type="ORF">DEBURN_LOCUS1345</name>
</gene>
<dbReference type="Gene3D" id="3.40.50.11340">
    <property type="match status" value="1"/>
</dbReference>
<dbReference type="Proteomes" id="UP000789706">
    <property type="component" value="Unassembled WGS sequence"/>
</dbReference>